<dbReference type="RefSeq" id="WP_106511866.1">
    <property type="nucleotide sequence ID" value="NZ_PXYI01000002.1"/>
</dbReference>
<keyword evidence="2" id="KW-0732">Signal</keyword>
<dbReference type="Pfam" id="PF00160">
    <property type="entry name" value="Pro_isomerase"/>
    <property type="match status" value="1"/>
</dbReference>
<evidence type="ECO:0000256" key="2">
    <source>
        <dbReference type="SAM" id="SignalP"/>
    </source>
</evidence>
<feature type="region of interest" description="Disordered" evidence="1">
    <location>
        <begin position="26"/>
        <end position="46"/>
    </location>
</feature>
<comment type="caution">
    <text evidence="4">The sequence shown here is derived from an EMBL/GenBank/DDBJ whole genome shotgun (WGS) entry which is preliminary data.</text>
</comment>
<feature type="domain" description="PPIase cyclophilin-type" evidence="3">
    <location>
        <begin position="73"/>
        <end position="261"/>
    </location>
</feature>
<protein>
    <submittedName>
        <fullName evidence="4">Peptidylprolyl isomerase</fullName>
    </submittedName>
</protein>
<sequence length="316" mass="33604">MHIAAAALLAASLLLAACANDPPDQAGSAPNATAAWRPRPVTGAPEPNDVIAKAPADAWRVVDPDALLIMEFKDGGRVAIELAPAFAPVHVANVKAFARSGWWNGSAIYRVQDNYVAQWGNGDAKTALPSGVVRQPAAEYDRPLSDLRVRALGYPDSYAPMVGHAESWPIGYDPAAGRAWLTHCYGMVGVGRDLAPDTGTGGELYAIIGHAPRHLDLNIAVIGRVVEGIELLSARPRGTEKLGFYKDAAQHVPIARVRLASDMPAAERPAYEVLRSDHDTFGQFVTGRANRGGGFFQRPAGGVDLCNVPVPVRKRA</sequence>
<dbReference type="Gene3D" id="2.40.100.10">
    <property type="entry name" value="Cyclophilin-like"/>
    <property type="match status" value="1"/>
</dbReference>
<evidence type="ECO:0000313" key="4">
    <source>
        <dbReference type="EMBL" id="PSJ41701.1"/>
    </source>
</evidence>
<dbReference type="Proteomes" id="UP000241167">
    <property type="component" value="Unassembled WGS sequence"/>
</dbReference>
<dbReference type="InterPro" id="IPR029000">
    <property type="entry name" value="Cyclophilin-like_dom_sf"/>
</dbReference>
<proteinExistence type="predicted"/>
<accession>A0A2P7QUR6</accession>
<evidence type="ECO:0000313" key="5">
    <source>
        <dbReference type="Proteomes" id="UP000241167"/>
    </source>
</evidence>
<evidence type="ECO:0000259" key="3">
    <source>
        <dbReference type="PROSITE" id="PS50072"/>
    </source>
</evidence>
<dbReference type="GO" id="GO:0003755">
    <property type="term" value="F:peptidyl-prolyl cis-trans isomerase activity"/>
    <property type="evidence" value="ECO:0007669"/>
    <property type="project" value="InterPro"/>
</dbReference>
<dbReference type="AlphaFoldDB" id="A0A2P7QUR6"/>
<organism evidence="4 5">
    <name type="scientific">Allosphingosinicella deserti</name>
    <dbReference type="NCBI Taxonomy" id="2116704"/>
    <lineage>
        <taxon>Bacteria</taxon>
        <taxon>Pseudomonadati</taxon>
        <taxon>Pseudomonadota</taxon>
        <taxon>Alphaproteobacteria</taxon>
        <taxon>Sphingomonadales</taxon>
        <taxon>Sphingomonadaceae</taxon>
        <taxon>Allosphingosinicella</taxon>
    </lineage>
</organism>
<feature type="signal peptide" evidence="2">
    <location>
        <begin position="1"/>
        <end position="19"/>
    </location>
</feature>
<reference evidence="4 5" key="1">
    <citation type="submission" date="2018-03" db="EMBL/GenBank/DDBJ databases">
        <title>The draft genome of Sphingosinicella sp. GL-C-18.</title>
        <authorList>
            <person name="Liu L."/>
            <person name="Li L."/>
            <person name="Liang L."/>
            <person name="Zhang X."/>
            <person name="Wang T."/>
        </authorList>
    </citation>
    <scope>NUCLEOTIDE SEQUENCE [LARGE SCALE GENOMIC DNA]</scope>
    <source>
        <strain evidence="4 5">GL-C-18</strain>
    </source>
</reference>
<gene>
    <name evidence="4" type="ORF">C7I55_05245</name>
</gene>
<dbReference type="SUPFAM" id="SSF50891">
    <property type="entry name" value="Cyclophilin-like"/>
    <property type="match status" value="1"/>
</dbReference>
<dbReference type="InterPro" id="IPR002130">
    <property type="entry name" value="Cyclophilin-type_PPIase_dom"/>
</dbReference>
<feature type="chain" id="PRO_5015189405" evidence="2">
    <location>
        <begin position="20"/>
        <end position="316"/>
    </location>
</feature>
<dbReference type="PROSITE" id="PS50072">
    <property type="entry name" value="CSA_PPIASE_2"/>
    <property type="match status" value="1"/>
</dbReference>
<keyword evidence="4" id="KW-0413">Isomerase</keyword>
<keyword evidence="5" id="KW-1185">Reference proteome</keyword>
<dbReference type="OrthoDB" id="9807797at2"/>
<evidence type="ECO:0000256" key="1">
    <source>
        <dbReference type="SAM" id="MobiDB-lite"/>
    </source>
</evidence>
<dbReference type="EMBL" id="PXYI01000002">
    <property type="protein sequence ID" value="PSJ41701.1"/>
    <property type="molecule type" value="Genomic_DNA"/>
</dbReference>
<name>A0A2P7QUR6_9SPHN</name>